<evidence type="ECO:0000313" key="1">
    <source>
        <dbReference type="EMBL" id="CAD1840409.1"/>
    </source>
</evidence>
<dbReference type="EMBL" id="LR862135">
    <property type="protein sequence ID" value="CAD1840409.1"/>
    <property type="molecule type" value="Genomic_DNA"/>
</dbReference>
<organism evidence="1">
    <name type="scientific">Ananas comosus var. bracteatus</name>
    <name type="common">red pineapple</name>
    <dbReference type="NCBI Taxonomy" id="296719"/>
    <lineage>
        <taxon>Eukaryota</taxon>
        <taxon>Viridiplantae</taxon>
        <taxon>Streptophyta</taxon>
        <taxon>Embryophyta</taxon>
        <taxon>Tracheophyta</taxon>
        <taxon>Spermatophyta</taxon>
        <taxon>Magnoliopsida</taxon>
        <taxon>Liliopsida</taxon>
        <taxon>Poales</taxon>
        <taxon>Bromeliaceae</taxon>
        <taxon>Bromelioideae</taxon>
        <taxon>Ananas</taxon>
    </lineage>
</organism>
<accession>A0A6V7QB29</accession>
<gene>
    <name evidence="1" type="ORF">CB5_LOCUS23620</name>
</gene>
<reference evidence="1" key="1">
    <citation type="submission" date="2020-07" db="EMBL/GenBank/DDBJ databases">
        <authorList>
            <person name="Lin J."/>
        </authorList>
    </citation>
    <scope>NUCLEOTIDE SEQUENCE</scope>
</reference>
<protein>
    <submittedName>
        <fullName evidence="1">Uncharacterized protein</fullName>
    </submittedName>
</protein>
<name>A0A6V7QB29_ANACO</name>
<proteinExistence type="predicted"/>
<dbReference type="PROSITE" id="PS51257">
    <property type="entry name" value="PROKAR_LIPOPROTEIN"/>
    <property type="match status" value="1"/>
</dbReference>
<dbReference type="AlphaFoldDB" id="A0A6V7QB29"/>
<sequence length="146" mass="16244">MRTPKPFLAQMSTTGCLRSKPSKVLSLPIKKAQAFLNYRDHLILGRSSSHGRKTGKTKSRGIEGSNSYHIQERGKERVLPRVDNLYLYLHDQTYICKGITFTTIPAPLPTSPMPAKRPAIASAFRRTGCERWGEGAGACELLRSIT</sequence>